<evidence type="ECO:0000313" key="12">
    <source>
        <dbReference type="Proteomes" id="UP000249451"/>
    </source>
</evidence>
<evidence type="ECO:0000256" key="7">
    <source>
        <dbReference type="ARBA" id="ARBA00022989"/>
    </source>
</evidence>
<name>A0A2W5BC44_9CORY</name>
<reference evidence="11 12" key="1">
    <citation type="submission" date="2017-11" db="EMBL/GenBank/DDBJ databases">
        <title>Infants hospitalized years apart are colonized by the same room-sourced microbial strains.</title>
        <authorList>
            <person name="Brooks B."/>
            <person name="Olm M.R."/>
            <person name="Firek B.A."/>
            <person name="Baker R."/>
            <person name="Thomas B.C."/>
            <person name="Morowitz M.J."/>
            <person name="Banfield J.F."/>
        </authorList>
    </citation>
    <scope>NUCLEOTIDE SEQUENCE [LARGE SCALE GENOMIC DNA]</scope>
    <source>
        <strain evidence="11">S2_012_000_R3_87</strain>
    </source>
</reference>
<evidence type="ECO:0000256" key="9">
    <source>
        <dbReference type="ARBA" id="ARBA00023136"/>
    </source>
</evidence>
<comment type="caution">
    <text evidence="11">The sequence shown here is derived from an EMBL/GenBank/DDBJ whole genome shotgun (WGS) entry which is preliminary data.</text>
</comment>
<keyword evidence="8" id="KW-0811">Translocation</keyword>
<dbReference type="Proteomes" id="UP000249451">
    <property type="component" value="Unassembled WGS sequence"/>
</dbReference>
<keyword evidence="4" id="KW-1003">Cell membrane</keyword>
<evidence type="ECO:0000256" key="4">
    <source>
        <dbReference type="ARBA" id="ARBA00022475"/>
    </source>
</evidence>
<dbReference type="AlphaFoldDB" id="A0A2W5BC44"/>
<protein>
    <submittedName>
        <fullName evidence="11">Preprotein translocase subunit YajC</fullName>
    </submittedName>
</protein>
<dbReference type="GO" id="GO:0015031">
    <property type="term" value="P:protein transport"/>
    <property type="evidence" value="ECO:0007669"/>
    <property type="project" value="UniProtKB-KW"/>
</dbReference>
<evidence type="ECO:0000313" key="11">
    <source>
        <dbReference type="EMBL" id="PZP03034.1"/>
    </source>
</evidence>
<dbReference type="SMART" id="SM01323">
    <property type="entry name" value="YajC"/>
    <property type="match status" value="1"/>
</dbReference>
<comment type="subcellular location">
    <subcellularLocation>
        <location evidence="1">Cell membrane</location>
        <topology evidence="1">Single-pass membrane protein</topology>
    </subcellularLocation>
</comment>
<dbReference type="PANTHER" id="PTHR33909">
    <property type="entry name" value="SEC TRANSLOCON ACCESSORY COMPLEX SUBUNIT YAJC"/>
    <property type="match status" value="1"/>
</dbReference>
<keyword evidence="5" id="KW-0812">Transmembrane</keyword>
<dbReference type="Pfam" id="PF02699">
    <property type="entry name" value="YajC"/>
    <property type="match status" value="1"/>
</dbReference>
<dbReference type="PRINTS" id="PR01853">
    <property type="entry name" value="YAJCTRNLCASE"/>
</dbReference>
<sequence length="115" mass="12379">MNGTQLILLLVLALLVILPSFMSMRAQRKRQAQLKELQSSLAPGKEVITAGGLHGTVVDTHGEQVDLRVKDGTVMTFDTMAIVRSADTPVGTIGQADAAGEKPHADDEDERFPKL</sequence>
<comment type="similarity">
    <text evidence="2">Belongs to the YajC family.</text>
</comment>
<dbReference type="NCBIfam" id="TIGR00739">
    <property type="entry name" value="yajC"/>
    <property type="match status" value="1"/>
</dbReference>
<proteinExistence type="inferred from homology"/>
<keyword evidence="7" id="KW-1133">Transmembrane helix</keyword>
<evidence type="ECO:0000256" key="8">
    <source>
        <dbReference type="ARBA" id="ARBA00023010"/>
    </source>
</evidence>
<dbReference type="EMBL" id="QFNY01000020">
    <property type="protein sequence ID" value="PZP03034.1"/>
    <property type="molecule type" value="Genomic_DNA"/>
</dbReference>
<dbReference type="PANTHER" id="PTHR33909:SF1">
    <property type="entry name" value="SEC TRANSLOCON ACCESSORY COMPLEX SUBUNIT YAJC"/>
    <property type="match status" value="1"/>
</dbReference>
<organism evidence="11 12">
    <name type="scientific">Corynebacterium urealyticum</name>
    <dbReference type="NCBI Taxonomy" id="43771"/>
    <lineage>
        <taxon>Bacteria</taxon>
        <taxon>Bacillati</taxon>
        <taxon>Actinomycetota</taxon>
        <taxon>Actinomycetes</taxon>
        <taxon>Mycobacteriales</taxon>
        <taxon>Corynebacteriaceae</taxon>
        <taxon>Corynebacterium</taxon>
    </lineage>
</organism>
<gene>
    <name evidence="11" type="primary">yajC</name>
    <name evidence="11" type="ORF">DI609_01635</name>
</gene>
<evidence type="ECO:0000256" key="2">
    <source>
        <dbReference type="ARBA" id="ARBA00006742"/>
    </source>
</evidence>
<evidence type="ECO:0000256" key="1">
    <source>
        <dbReference type="ARBA" id="ARBA00004162"/>
    </source>
</evidence>
<keyword evidence="6" id="KW-0653">Protein transport</keyword>
<feature type="compositionally biased region" description="Basic and acidic residues" evidence="10">
    <location>
        <begin position="99"/>
        <end position="115"/>
    </location>
</feature>
<accession>A0A2W5BC44</accession>
<feature type="region of interest" description="Disordered" evidence="10">
    <location>
        <begin position="92"/>
        <end position="115"/>
    </location>
</feature>
<evidence type="ECO:0000256" key="3">
    <source>
        <dbReference type="ARBA" id="ARBA00022448"/>
    </source>
</evidence>
<dbReference type="GO" id="GO:0005886">
    <property type="term" value="C:plasma membrane"/>
    <property type="evidence" value="ECO:0007669"/>
    <property type="project" value="UniProtKB-SubCell"/>
</dbReference>
<evidence type="ECO:0000256" key="10">
    <source>
        <dbReference type="SAM" id="MobiDB-lite"/>
    </source>
</evidence>
<dbReference type="InterPro" id="IPR003849">
    <property type="entry name" value="Preprotein_translocase_YajC"/>
</dbReference>
<keyword evidence="3" id="KW-0813">Transport</keyword>
<keyword evidence="9" id="KW-0472">Membrane</keyword>
<evidence type="ECO:0000256" key="6">
    <source>
        <dbReference type="ARBA" id="ARBA00022927"/>
    </source>
</evidence>
<evidence type="ECO:0000256" key="5">
    <source>
        <dbReference type="ARBA" id="ARBA00022692"/>
    </source>
</evidence>